<reference evidence="1 2" key="1">
    <citation type="submission" date="2019-10" db="EMBL/GenBank/DDBJ databases">
        <title>Complete genome sequences for adaption low water activity.</title>
        <authorList>
            <person name="Zhao L."/>
            <person name="Zhong J."/>
        </authorList>
    </citation>
    <scope>NUCLEOTIDE SEQUENCE [LARGE SCALE GENOMIC DNA]</scope>
    <source>
        <strain evidence="1 2">FDU301</strain>
        <plasmid evidence="2">pfdu301a</plasmid>
    </source>
</reference>
<accession>A0A6M6E3X5</accession>
<geneLocation type="plasmid" evidence="2">
    <name>pfdu301a</name>
</geneLocation>
<dbReference type="AlphaFoldDB" id="A0A6M6E3X5"/>
<organism evidence="1 2">
    <name type="scientific">Priestia megaterium</name>
    <name type="common">Bacillus megaterium</name>
    <dbReference type="NCBI Taxonomy" id="1404"/>
    <lineage>
        <taxon>Bacteria</taxon>
        <taxon>Bacillati</taxon>
        <taxon>Bacillota</taxon>
        <taxon>Bacilli</taxon>
        <taxon>Bacillales</taxon>
        <taxon>Bacillaceae</taxon>
        <taxon>Priestia</taxon>
    </lineage>
</organism>
<gene>
    <name evidence="1" type="ORF">FDZ14_30330</name>
</gene>
<proteinExistence type="predicted"/>
<name>A0A6M6E3X5_PRIMG</name>
<dbReference type="EMBL" id="CP045273">
    <property type="protein sequence ID" value="QJX80386.1"/>
    <property type="molecule type" value="Genomic_DNA"/>
</dbReference>
<evidence type="ECO:0000313" key="2">
    <source>
        <dbReference type="Proteomes" id="UP000501076"/>
    </source>
</evidence>
<dbReference type="Proteomes" id="UP000501076">
    <property type="component" value="Plasmid pFDU301A"/>
</dbReference>
<dbReference type="RefSeq" id="WP_171778375.1">
    <property type="nucleotide sequence ID" value="NZ_CP045273.1"/>
</dbReference>
<protein>
    <submittedName>
        <fullName evidence="1">Uncharacterized protein</fullName>
    </submittedName>
</protein>
<sequence>MITIKKRQRNKIIKQRYNYGITHLSEYCQLPLGVVKIEVSDDLWMVAKNFNKDKYEDDLHPYLDSISIELMWKYGTGWAGKLE</sequence>
<evidence type="ECO:0000313" key="1">
    <source>
        <dbReference type="EMBL" id="QJX80386.1"/>
    </source>
</evidence>
<keyword evidence="1" id="KW-0614">Plasmid</keyword>